<dbReference type="InterPro" id="IPR001387">
    <property type="entry name" value="Cro/C1-type_HTH"/>
</dbReference>
<organism evidence="2 3">
    <name type="scientific">Faecalicatena faecalis</name>
    <dbReference type="NCBI Taxonomy" id="2726362"/>
    <lineage>
        <taxon>Bacteria</taxon>
        <taxon>Bacillati</taxon>
        <taxon>Bacillota</taxon>
        <taxon>Clostridia</taxon>
        <taxon>Lachnospirales</taxon>
        <taxon>Lachnospiraceae</taxon>
        <taxon>Faecalicatena</taxon>
    </lineage>
</organism>
<dbReference type="EMBL" id="JABACJ020000003">
    <property type="protein sequence ID" value="MBU3875296.1"/>
    <property type="molecule type" value="Genomic_DNA"/>
</dbReference>
<dbReference type="Proteomes" id="UP000723714">
    <property type="component" value="Unassembled WGS sequence"/>
</dbReference>
<evidence type="ECO:0000313" key="2">
    <source>
        <dbReference type="EMBL" id="MBU3875296.1"/>
    </source>
</evidence>
<dbReference type="RefSeq" id="WP_216240207.1">
    <property type="nucleotide sequence ID" value="NZ_JABACJ020000003.1"/>
</dbReference>
<dbReference type="CDD" id="cd00093">
    <property type="entry name" value="HTH_XRE"/>
    <property type="match status" value="1"/>
</dbReference>
<dbReference type="Pfam" id="PF01381">
    <property type="entry name" value="HTH_3"/>
    <property type="match status" value="1"/>
</dbReference>
<dbReference type="SMART" id="SM00530">
    <property type="entry name" value="HTH_XRE"/>
    <property type="match status" value="1"/>
</dbReference>
<evidence type="ECO:0000313" key="3">
    <source>
        <dbReference type="Proteomes" id="UP000723714"/>
    </source>
</evidence>
<dbReference type="PROSITE" id="PS50943">
    <property type="entry name" value="HTH_CROC1"/>
    <property type="match status" value="1"/>
</dbReference>
<feature type="domain" description="HTH cro/C1-type" evidence="1">
    <location>
        <begin position="39"/>
        <end position="93"/>
    </location>
</feature>
<evidence type="ECO:0000259" key="1">
    <source>
        <dbReference type="PROSITE" id="PS50943"/>
    </source>
</evidence>
<accession>A0ABS6D1D3</accession>
<reference evidence="2 3" key="1">
    <citation type="submission" date="2021-06" db="EMBL/GenBank/DDBJ databases">
        <title>Faecalicatena sp. nov. isolated from porcine feces.</title>
        <authorList>
            <person name="Oh B.S."/>
            <person name="Lee J.H."/>
        </authorList>
    </citation>
    <scope>NUCLEOTIDE SEQUENCE [LARGE SCALE GENOMIC DNA]</scope>
    <source>
        <strain evidence="2 3">AGMB00832</strain>
    </source>
</reference>
<keyword evidence="3" id="KW-1185">Reference proteome</keyword>
<gene>
    <name evidence="2" type="ORF">HGO97_005625</name>
</gene>
<protein>
    <submittedName>
        <fullName evidence="2">Helix-turn-helix domain-containing protein</fullName>
    </submittedName>
</protein>
<proteinExistence type="predicted"/>
<sequence length="99" mass="11788">MPYTKINVNKCIEEEKKRDKDFADAWEKSRPEYKLLGEFIRLRNEQHMTQAMLAKESGSRQQVISRIEKRESNPTLKTFCRLLDILGYELRIVKKQQNG</sequence>
<comment type="caution">
    <text evidence="2">The sequence shown here is derived from an EMBL/GenBank/DDBJ whole genome shotgun (WGS) entry which is preliminary data.</text>
</comment>
<name>A0ABS6D1D3_9FIRM</name>